<gene>
    <name evidence="1" type="ORF">S06H3_11356</name>
</gene>
<reference evidence="1" key="1">
    <citation type="journal article" date="2014" name="Front. Microbiol.">
        <title>High frequency of phylogenetically diverse reductive dehalogenase-homologous genes in deep subseafloor sedimentary metagenomes.</title>
        <authorList>
            <person name="Kawai M."/>
            <person name="Futagami T."/>
            <person name="Toyoda A."/>
            <person name="Takaki Y."/>
            <person name="Nishi S."/>
            <person name="Hori S."/>
            <person name="Arai W."/>
            <person name="Tsubouchi T."/>
            <person name="Morono Y."/>
            <person name="Uchiyama I."/>
            <person name="Ito T."/>
            <person name="Fujiyama A."/>
            <person name="Inagaki F."/>
            <person name="Takami H."/>
        </authorList>
    </citation>
    <scope>NUCLEOTIDE SEQUENCE</scope>
    <source>
        <strain evidence="1">Expedition CK06-06</strain>
    </source>
</reference>
<organism evidence="1">
    <name type="scientific">marine sediment metagenome</name>
    <dbReference type="NCBI Taxonomy" id="412755"/>
    <lineage>
        <taxon>unclassified sequences</taxon>
        <taxon>metagenomes</taxon>
        <taxon>ecological metagenomes</taxon>
    </lineage>
</organism>
<proteinExistence type="predicted"/>
<evidence type="ECO:0000313" key="1">
    <source>
        <dbReference type="EMBL" id="GAI15422.1"/>
    </source>
</evidence>
<dbReference type="EMBL" id="BARV01005477">
    <property type="protein sequence ID" value="GAI15422.1"/>
    <property type="molecule type" value="Genomic_DNA"/>
</dbReference>
<comment type="caution">
    <text evidence="1">The sequence shown here is derived from an EMBL/GenBank/DDBJ whole genome shotgun (WGS) entry which is preliminary data.</text>
</comment>
<accession>X1L7W5</accession>
<dbReference type="AlphaFoldDB" id="X1L7W5"/>
<sequence>MAANYVCSQKIAEMMEDVGLDTLDDLADQIMG</sequence>
<protein>
    <submittedName>
        <fullName evidence="1">Uncharacterized protein</fullName>
    </submittedName>
</protein>
<name>X1L7W5_9ZZZZ</name>
<feature type="non-terminal residue" evidence="1">
    <location>
        <position position="32"/>
    </location>
</feature>